<evidence type="ECO:0000313" key="3">
    <source>
        <dbReference type="Proteomes" id="UP000193411"/>
    </source>
</evidence>
<keyword evidence="3" id="KW-1185">Reference proteome</keyword>
<feature type="region of interest" description="Disordered" evidence="1">
    <location>
        <begin position="407"/>
        <end position="426"/>
    </location>
</feature>
<organism evidence="2 3">
    <name type="scientific">Catenaria anguillulae PL171</name>
    <dbReference type="NCBI Taxonomy" id="765915"/>
    <lineage>
        <taxon>Eukaryota</taxon>
        <taxon>Fungi</taxon>
        <taxon>Fungi incertae sedis</taxon>
        <taxon>Blastocladiomycota</taxon>
        <taxon>Blastocladiomycetes</taxon>
        <taxon>Blastocladiales</taxon>
        <taxon>Catenariaceae</taxon>
        <taxon>Catenaria</taxon>
    </lineage>
</organism>
<dbReference type="InterPro" id="IPR036770">
    <property type="entry name" value="Ankyrin_rpt-contain_sf"/>
</dbReference>
<evidence type="ECO:0000313" key="2">
    <source>
        <dbReference type="EMBL" id="ORZ30966.1"/>
    </source>
</evidence>
<name>A0A1Y2H8Q9_9FUNG</name>
<dbReference type="SUPFAM" id="SSF48403">
    <property type="entry name" value="Ankyrin repeat"/>
    <property type="match status" value="1"/>
</dbReference>
<gene>
    <name evidence="2" type="ORF">BCR44DRAFT_38879</name>
</gene>
<sequence length="825" mass="92967">MNAVSMNPQLCALATTASPPPPPLTVELAEPILAICVHLVAAFSLWQPKAIARPLNVLSRTHAPLVTKAALMNLPDIDLTWATERGDVKMLEFMRQWSKQPKGRPINYLPAEIVPLSLRLGSSAVLDWWLDESGLIIGWDWADEKVAPAFIGDGNGVKWFEWWKSRGLPHLDDPTTFGNVIVQACRQGRVDVLDWVLETLGPKWIVPEADHVGAIKVAAEAGHVHILDWWMSKSRAGLIVEPDFRFAFSEAIREHHVALLEWCKQIPQVIGVLRQERLDKVRPKLLDELVYPDAVRNGLLDWFPEFDLIPYKQELNNATVEACKKGDLDLVKQMHANRHLAGSWACLFKASIVSGNLEMLDWLHSTCGPSNLADAASSLFREACRTGKVGILDWLVANGYLVPDSDHEPRAPRRVRDSRRRQQQIDERHVPSPLGDVLLLAVHYQHVPVLDWLVANGAANKVSDQDLGECLVCASEKGYVDVLDWFARNLNRLSLSLHSIGDLPVTFLARALKSATKECHLYALDWWLIQLTSLKVDFSRFDCAQTAMLYNAFFHGRADIVDWWLHKSGPLKRWFDLGYCRPYLAACRPNWDEDGLRLDPIKDGSGKHAAQLSALNVWLGAKQPMDLAKCIHEASTSGRIDVLDWLLKVANPPTSSFAESWTSSSFPQVGSDDDDDPYYEPLPESATHERSLLWWRANFPEICCMPVNRGPYTNPIHAYMLEHMLRNTSFSFIRRGSRCLSALEYQRNTVALRSVDVEQCLIEASQWGGPCHVLEWWKRELGNKLTCPKVIVCGDKAISARAKRWWAKSGLVSEEAAAQIKTNDY</sequence>
<feature type="compositionally biased region" description="Low complexity" evidence="1">
    <location>
        <begin position="654"/>
        <end position="666"/>
    </location>
</feature>
<comment type="caution">
    <text evidence="2">The sequence shown here is derived from an EMBL/GenBank/DDBJ whole genome shotgun (WGS) entry which is preliminary data.</text>
</comment>
<dbReference type="AlphaFoldDB" id="A0A1Y2H8Q9"/>
<protein>
    <recommendedName>
        <fullName evidence="4">Ankyrin repeat-containing domain protein</fullName>
    </recommendedName>
</protein>
<dbReference type="Gene3D" id="1.25.40.20">
    <property type="entry name" value="Ankyrin repeat-containing domain"/>
    <property type="match status" value="1"/>
</dbReference>
<dbReference type="PANTHER" id="PTHR46586:SF3">
    <property type="entry name" value="ANKYRIN REPEAT-CONTAINING PROTEIN"/>
    <property type="match status" value="1"/>
</dbReference>
<feature type="region of interest" description="Disordered" evidence="1">
    <location>
        <begin position="654"/>
        <end position="676"/>
    </location>
</feature>
<reference evidence="2 3" key="1">
    <citation type="submission" date="2016-07" db="EMBL/GenBank/DDBJ databases">
        <title>Pervasive Adenine N6-methylation of Active Genes in Fungi.</title>
        <authorList>
            <consortium name="DOE Joint Genome Institute"/>
            <person name="Mondo S.J."/>
            <person name="Dannebaum R.O."/>
            <person name="Kuo R.C."/>
            <person name="Labutti K."/>
            <person name="Haridas S."/>
            <person name="Kuo A."/>
            <person name="Salamov A."/>
            <person name="Ahrendt S.R."/>
            <person name="Lipzen A."/>
            <person name="Sullivan W."/>
            <person name="Andreopoulos W.B."/>
            <person name="Clum A."/>
            <person name="Lindquist E."/>
            <person name="Daum C."/>
            <person name="Ramamoorthy G.K."/>
            <person name="Gryganskyi A."/>
            <person name="Culley D."/>
            <person name="Magnuson J.K."/>
            <person name="James T.Y."/>
            <person name="O'Malley M.A."/>
            <person name="Stajich J.E."/>
            <person name="Spatafora J.W."/>
            <person name="Visel A."/>
            <person name="Grigoriev I.V."/>
        </authorList>
    </citation>
    <scope>NUCLEOTIDE SEQUENCE [LARGE SCALE GENOMIC DNA]</scope>
    <source>
        <strain evidence="2 3">PL171</strain>
    </source>
</reference>
<proteinExistence type="predicted"/>
<dbReference type="InterPro" id="IPR052050">
    <property type="entry name" value="SecEffector_AnkRepeat"/>
</dbReference>
<accession>A0A1Y2H8Q9</accession>
<evidence type="ECO:0008006" key="4">
    <source>
        <dbReference type="Google" id="ProtNLM"/>
    </source>
</evidence>
<dbReference type="PANTHER" id="PTHR46586">
    <property type="entry name" value="ANKYRIN REPEAT-CONTAINING PROTEIN"/>
    <property type="match status" value="1"/>
</dbReference>
<evidence type="ECO:0000256" key="1">
    <source>
        <dbReference type="SAM" id="MobiDB-lite"/>
    </source>
</evidence>
<dbReference type="Proteomes" id="UP000193411">
    <property type="component" value="Unassembled WGS sequence"/>
</dbReference>
<dbReference type="SUPFAM" id="SSF140860">
    <property type="entry name" value="Pseudo ankyrin repeat-like"/>
    <property type="match status" value="1"/>
</dbReference>
<dbReference type="EMBL" id="MCFL01000071">
    <property type="protein sequence ID" value="ORZ30966.1"/>
    <property type="molecule type" value="Genomic_DNA"/>
</dbReference>